<dbReference type="CDD" id="cd02440">
    <property type="entry name" value="AdoMet_MTases"/>
    <property type="match status" value="1"/>
</dbReference>
<reference evidence="3" key="1">
    <citation type="submission" date="2022-10" db="EMBL/GenBank/DDBJ databases">
        <title>Genome assembly of Pristionchus species.</title>
        <authorList>
            <person name="Yoshida K."/>
            <person name="Sommer R.J."/>
        </authorList>
    </citation>
    <scope>NUCLEOTIDE SEQUENCE [LARGE SCALE GENOMIC DNA]</scope>
    <source>
        <strain evidence="3">RS5460</strain>
    </source>
</reference>
<evidence type="ECO:0000313" key="2">
    <source>
        <dbReference type="EMBL" id="GMR33480.1"/>
    </source>
</evidence>
<accession>A0AAN4ZAJ2</accession>
<dbReference type="SUPFAM" id="SSF53335">
    <property type="entry name" value="S-adenosyl-L-methionine-dependent methyltransferases"/>
    <property type="match status" value="1"/>
</dbReference>
<dbReference type="Gene3D" id="3.40.50.150">
    <property type="entry name" value="Vaccinia Virus protein VP39"/>
    <property type="match status" value="1"/>
</dbReference>
<dbReference type="InterPro" id="IPR029063">
    <property type="entry name" value="SAM-dependent_MTases_sf"/>
</dbReference>
<evidence type="ECO:0000313" key="3">
    <source>
        <dbReference type="Proteomes" id="UP001328107"/>
    </source>
</evidence>
<comment type="similarity">
    <text evidence="1">Belongs to the UPF0585 family.</text>
</comment>
<name>A0AAN4ZAJ2_9BILA</name>
<dbReference type="Pfam" id="PF06080">
    <property type="entry name" value="DUF938"/>
    <property type="match status" value="1"/>
</dbReference>
<dbReference type="EMBL" id="BTRK01000001">
    <property type="protein sequence ID" value="GMR33480.1"/>
    <property type="molecule type" value="Genomic_DNA"/>
</dbReference>
<dbReference type="PANTHER" id="PTHR20974:SF0">
    <property type="entry name" value="UPF0585 PROTEIN CG18661"/>
    <property type="match status" value="1"/>
</dbReference>
<sequence length="204" mass="22763">MLRYAAADRNIGPIGDVLARYLQNGMKVLELASGTGQQSAALADRFPQVTFQPSEVDPRLIHSIVGYVDHFRYPNLRVPLHIDVISVCTGWALPSDLRPGSVDAILVVNLLHISAFAATKGVFEAASSLLRPEGLLIVYGPFSREGNIYPESNRAFDRSLKEQNPEWGLRDTRQLRELGNSQNLSMAEQYDMPANNLTLIFRRR</sequence>
<keyword evidence="3" id="KW-1185">Reference proteome</keyword>
<gene>
    <name evidence="2" type="ORF">PMAYCL1PPCAC_03675</name>
</gene>
<organism evidence="2 3">
    <name type="scientific">Pristionchus mayeri</name>
    <dbReference type="NCBI Taxonomy" id="1317129"/>
    <lineage>
        <taxon>Eukaryota</taxon>
        <taxon>Metazoa</taxon>
        <taxon>Ecdysozoa</taxon>
        <taxon>Nematoda</taxon>
        <taxon>Chromadorea</taxon>
        <taxon>Rhabditida</taxon>
        <taxon>Rhabditina</taxon>
        <taxon>Diplogasteromorpha</taxon>
        <taxon>Diplogasteroidea</taxon>
        <taxon>Neodiplogasteridae</taxon>
        <taxon>Pristionchus</taxon>
    </lineage>
</organism>
<dbReference type="InterPro" id="IPR010342">
    <property type="entry name" value="DUF938"/>
</dbReference>
<dbReference type="PANTHER" id="PTHR20974">
    <property type="entry name" value="UPF0585 PROTEIN CG18661"/>
    <property type="match status" value="1"/>
</dbReference>
<protein>
    <recommendedName>
        <fullName evidence="4">Methyltransferase</fullName>
    </recommendedName>
</protein>
<dbReference type="AlphaFoldDB" id="A0AAN4ZAJ2"/>
<comment type="caution">
    <text evidence="2">The sequence shown here is derived from an EMBL/GenBank/DDBJ whole genome shotgun (WGS) entry which is preliminary data.</text>
</comment>
<dbReference type="Proteomes" id="UP001328107">
    <property type="component" value="Unassembled WGS sequence"/>
</dbReference>
<evidence type="ECO:0000256" key="1">
    <source>
        <dbReference type="ARBA" id="ARBA00008308"/>
    </source>
</evidence>
<proteinExistence type="inferred from homology"/>
<evidence type="ECO:0008006" key="4">
    <source>
        <dbReference type="Google" id="ProtNLM"/>
    </source>
</evidence>